<reference evidence="1" key="1">
    <citation type="submission" date="2022-11" db="EMBL/GenBank/DDBJ databases">
        <authorList>
            <person name="Petersen C."/>
        </authorList>
    </citation>
    <scope>NUCLEOTIDE SEQUENCE</scope>
    <source>
        <strain evidence="1">IBT 20477</strain>
    </source>
</reference>
<accession>A0A9W9M4L8</accession>
<name>A0A9W9M4L8_9EURO</name>
<reference evidence="1" key="2">
    <citation type="journal article" date="2023" name="IMA Fungus">
        <title>Comparative genomic study of the Penicillium genus elucidates a diverse pangenome and 15 lateral gene transfer events.</title>
        <authorList>
            <person name="Petersen C."/>
            <person name="Sorensen T."/>
            <person name="Nielsen M.R."/>
            <person name="Sondergaard T.E."/>
            <person name="Sorensen J.L."/>
            <person name="Fitzpatrick D.A."/>
            <person name="Frisvad J.C."/>
            <person name="Nielsen K.L."/>
        </authorList>
    </citation>
    <scope>NUCLEOTIDE SEQUENCE</scope>
    <source>
        <strain evidence="1">IBT 20477</strain>
    </source>
</reference>
<evidence type="ECO:0000313" key="1">
    <source>
        <dbReference type="EMBL" id="KAJ5187087.1"/>
    </source>
</evidence>
<keyword evidence="2" id="KW-1185">Reference proteome</keyword>
<dbReference type="AlphaFoldDB" id="A0A9W9M4L8"/>
<dbReference type="EMBL" id="JAPQKQ010000007">
    <property type="protein sequence ID" value="KAJ5187087.1"/>
    <property type="molecule type" value="Genomic_DNA"/>
</dbReference>
<proteinExistence type="predicted"/>
<evidence type="ECO:0000313" key="2">
    <source>
        <dbReference type="Proteomes" id="UP001150942"/>
    </source>
</evidence>
<organism evidence="1 2">
    <name type="scientific">Penicillium cf. viridicatum</name>
    <dbReference type="NCBI Taxonomy" id="2972119"/>
    <lineage>
        <taxon>Eukaryota</taxon>
        <taxon>Fungi</taxon>
        <taxon>Dikarya</taxon>
        <taxon>Ascomycota</taxon>
        <taxon>Pezizomycotina</taxon>
        <taxon>Eurotiomycetes</taxon>
        <taxon>Eurotiomycetidae</taxon>
        <taxon>Eurotiales</taxon>
        <taxon>Aspergillaceae</taxon>
        <taxon>Penicillium</taxon>
    </lineage>
</organism>
<comment type="caution">
    <text evidence="1">The sequence shown here is derived from an EMBL/GenBank/DDBJ whole genome shotgun (WGS) entry which is preliminary data.</text>
</comment>
<gene>
    <name evidence="1" type="ORF">N7449_010081</name>
</gene>
<sequence>MPAASLKKHELPLDYEKANCGSSSVSNDRDITDEWDALGVRADLLPRHPVHFYGAFLWR</sequence>
<dbReference type="Proteomes" id="UP001150942">
    <property type="component" value="Unassembled WGS sequence"/>
</dbReference>
<protein>
    <submittedName>
        <fullName evidence="1">Uncharacterized protein</fullName>
    </submittedName>
</protein>